<dbReference type="InterPro" id="IPR008271">
    <property type="entry name" value="Ser/Thr_kinase_AS"/>
</dbReference>
<accession>A0A6P8H1C1</accession>
<proteinExistence type="predicted"/>
<dbReference type="GO" id="GO:0005524">
    <property type="term" value="F:ATP binding"/>
    <property type="evidence" value="ECO:0007669"/>
    <property type="project" value="UniProtKB-KW"/>
</dbReference>
<keyword evidence="4 5" id="KW-0040">ANK repeat</keyword>
<feature type="repeat" description="ANK" evidence="5">
    <location>
        <begin position="458"/>
        <end position="490"/>
    </location>
</feature>
<dbReference type="SUPFAM" id="SSF56112">
    <property type="entry name" value="Protein kinase-like (PK-like)"/>
    <property type="match status" value="1"/>
</dbReference>
<keyword evidence="1" id="KW-0677">Repeat</keyword>
<feature type="repeat" description="ANK" evidence="5">
    <location>
        <begin position="962"/>
        <end position="994"/>
    </location>
</feature>
<feature type="repeat" description="ANK" evidence="5">
    <location>
        <begin position="1155"/>
        <end position="1187"/>
    </location>
</feature>
<dbReference type="KEGG" id="aten:116287002"/>
<dbReference type="PANTHER" id="PTHR24124">
    <property type="entry name" value="ANKYRIN REPEAT FAMILY A"/>
    <property type="match status" value="1"/>
</dbReference>
<feature type="repeat" description="ANK" evidence="5">
    <location>
        <begin position="929"/>
        <end position="961"/>
    </location>
</feature>
<dbReference type="PROSITE" id="PS50088">
    <property type="entry name" value="ANK_REPEAT"/>
    <property type="match status" value="13"/>
</dbReference>
<keyword evidence="2" id="KW-0547">Nucleotide-binding</keyword>
<feature type="repeat" description="ANK" evidence="5">
    <location>
        <begin position="1059"/>
        <end position="1091"/>
    </location>
</feature>
<protein>
    <submittedName>
        <fullName evidence="9">Uncharacterized protein LOC116287002</fullName>
    </submittedName>
</protein>
<feature type="repeat" description="ANK" evidence="5">
    <location>
        <begin position="81"/>
        <end position="113"/>
    </location>
</feature>
<feature type="repeat" description="ANK" evidence="5">
    <location>
        <begin position="833"/>
        <end position="865"/>
    </location>
</feature>
<dbReference type="Gene3D" id="1.25.40.20">
    <property type="entry name" value="Ankyrin repeat-containing domain"/>
    <property type="match status" value="14"/>
</dbReference>
<feature type="domain" description="KEN" evidence="7">
    <location>
        <begin position="2211"/>
        <end position="2348"/>
    </location>
</feature>
<dbReference type="Pfam" id="PF12796">
    <property type="entry name" value="Ank_2"/>
    <property type="match status" value="10"/>
</dbReference>
<feature type="domain" description="Protein kinase" evidence="6">
    <location>
        <begin position="1943"/>
        <end position="2208"/>
    </location>
</feature>
<dbReference type="GO" id="GO:0005634">
    <property type="term" value="C:nucleus"/>
    <property type="evidence" value="ECO:0007669"/>
    <property type="project" value="TreeGrafter"/>
</dbReference>
<dbReference type="SMART" id="SM00248">
    <property type="entry name" value="ANK"/>
    <property type="match status" value="30"/>
</dbReference>
<dbReference type="Gene3D" id="3.30.200.20">
    <property type="entry name" value="Phosphorylase Kinase, domain 1"/>
    <property type="match status" value="1"/>
</dbReference>
<gene>
    <name evidence="9" type="primary">LOC116287002</name>
</gene>
<feature type="repeat" description="ANK" evidence="5">
    <location>
        <begin position="232"/>
        <end position="264"/>
    </location>
</feature>
<feature type="repeat" description="ANK" evidence="5">
    <location>
        <begin position="547"/>
        <end position="579"/>
    </location>
</feature>
<dbReference type="Pfam" id="PF06479">
    <property type="entry name" value="Ribonuc_2-5A"/>
    <property type="match status" value="1"/>
</dbReference>
<dbReference type="RefSeq" id="XP_031549468.1">
    <property type="nucleotide sequence ID" value="XM_031693608.1"/>
</dbReference>
<dbReference type="PANTHER" id="PTHR24124:SF14">
    <property type="entry name" value="CHROMOSOME UNDETERMINED SCAFFOLD_25, WHOLE GENOME SHOTGUN SEQUENCE"/>
    <property type="match status" value="1"/>
</dbReference>
<evidence type="ECO:0000256" key="4">
    <source>
        <dbReference type="ARBA" id="ARBA00023043"/>
    </source>
</evidence>
<feature type="repeat" description="ANK" evidence="5">
    <location>
        <begin position="167"/>
        <end position="199"/>
    </location>
</feature>
<evidence type="ECO:0000313" key="8">
    <source>
        <dbReference type="Proteomes" id="UP000515163"/>
    </source>
</evidence>
<evidence type="ECO:0000256" key="2">
    <source>
        <dbReference type="ARBA" id="ARBA00022741"/>
    </source>
</evidence>
<dbReference type="PROSITE" id="PS00108">
    <property type="entry name" value="PROTEIN_KINASE_ST"/>
    <property type="match status" value="1"/>
</dbReference>
<evidence type="ECO:0000259" key="7">
    <source>
        <dbReference type="PROSITE" id="PS51392"/>
    </source>
</evidence>
<feature type="repeat" description="ANK" evidence="5">
    <location>
        <begin position="768"/>
        <end position="800"/>
    </location>
</feature>
<dbReference type="InterPro" id="IPR036770">
    <property type="entry name" value="Ankyrin_rpt-contain_sf"/>
</dbReference>
<organism evidence="8 9">
    <name type="scientific">Actinia tenebrosa</name>
    <name type="common">Australian red waratah sea anemone</name>
    <dbReference type="NCBI Taxonomy" id="6105"/>
    <lineage>
        <taxon>Eukaryota</taxon>
        <taxon>Metazoa</taxon>
        <taxon>Cnidaria</taxon>
        <taxon>Anthozoa</taxon>
        <taxon>Hexacorallia</taxon>
        <taxon>Actiniaria</taxon>
        <taxon>Actiniidae</taxon>
        <taxon>Actinia</taxon>
    </lineage>
</organism>
<evidence type="ECO:0000313" key="9">
    <source>
        <dbReference type="RefSeq" id="XP_031549468.1"/>
    </source>
</evidence>
<sequence length="2368" mass="263747">MWRLPGRRVRRRAQLIGFEEYCRIPYVSLIRLDRDGETQPGECNQSQREKNLSFLRAIFTNDENEVLAAIEAGVDVDFVDDGKSALFYAVLGGNYKIVEALIKAGANVNITNDDGKTPLSYYAAEGDHREQFLLENRMLIGLESKDKSSVASILIKAGADVNRTDDEGKTALMHALQNDNVRLAYELIDSGADVKAIDENGRTALFYPSLCENTSVLQKILKSVDINTTDHWGKTALMLAVEQNRESIVAELIEAGADVNVIDKKGSTALVYCSQISDEQMPMYDDYQVISERKKNILSMLIKAGADMNRRDHLGKTSLIYCVQKGIPEEAFYMYSAVVSLRDNLEIENAVDFEGLAFELIKSGADVNITDNEGKSALIYALQEENENLACTLLKASADANITDEKGKTALIHFARIQSESTEHHDGDHPVRSDPNDHNILASMLIKASSDVNKTDNEGKSALMYSLQNGNESLACALIEAGADVNIIDEEGKTALIYCAQNKVERMYHLQMGKTSSYSSKSDTVIHNRVFSVLIKACDNVNKTDNEGKTALIYSLQEDNESLACALIEAGADVNLVDNDGKTALFYAAIYNNKKLANILPGLIMYYDSMGQKPDEAITILLRQKYVIPKLLDAGADVNVTDKRGRTALMYYAENEYINIINQYLELDGKFKSWFAHVENEYNHLASALIKASKDVNIVDDQGKTALAHFLENSKDSCAIELMNAGADVNITDVDGKTVLFYIPANCDKTVIEKIIKSSISLNITDNEGKTALIYSLQENNESLACALIEAGADVKMVDNTEKNALFYATIGGCKNAFSKLANIVDINVIDNQGKTVLMYAVQYIKTSFVSELIDSGAQINVADKDGKTALIYCAPSLMKVKGVWCIGYKKSRNPQELEQAKISTISNIVTVASMLIQAGADINVSDNEGKTALIYSLRDEDKRLSCALIKAGANLSIMDENGKTALFYAVLYNRSSVVQVLIDGGADINLCDCEGKTALIHCAQHQIQTREKQRMYRYRYSMSRYHDGDHPGSDRNDHNTVASILIKSSADLNKTDNKGRTALIYSLLNDNQDLARTLIEAGADINVVDQDGHTALFYALIGNKERARVENLMKSFSISDSEEETTSSLSAQDSERLVIKLINAGADVNLKYDKDETALIYSARNGNKILVSALIKAGAEVNAIDNEGKTALINCTCYGDNPRSLRMTATFHTSDDFRDIAFALINAGADVNVKDNTGKTALIHCIQNNNEDMVSGLIKAGADANITDHDGVSAIFYGVGNDKIVHLLINNGKANINKRDHYGRVPLYYAMKESLISAQHLLDNSCGLKGKDRYGISILSFFIEHCLRGKGHTCMTEGLNLLLEKGIKQEAIFKALVNSLLCMILLIALTLQGKKQNGPLSKRQDVKPFFQVINVAKKYAPKDNGQKCEIVQNMIVMMEKATNLNMAVPKILESLVELGANPSYADLHGNTALHYAACLPLVGISQDTVLKICQQLDDLGASVHTKNHQDETPLLFCLSKKDWINRSQESSKVKSLVDICSFLLEQGSSLEGTTQKEKSLFHLIIDLFNQGLLLHNDEVRKDVLKESLALLHLFSSSHVTKPGVTVNKRDDNLNSPLHLWAMLELNLPSAVQPQAFQKQVIAAIFKHLVDLGAKLNDGNKIDQTPLHLCKTWTAAKLLIDAGAKTNVLDSKGNPPLLVTVEKNQIFIDDSSAICIYPDILLQPKEFWKTVVENKLDPWTANNDGNSVMSILVESEAFNLARALLDVACEGNYIQTDAIAVSLLNAICKDRSTRAQWKSILVGQILKSREKAIQQRDGEDTPLHYCCRNIAREKTFVLPFRQRHFHDLNDFLVNDMMVSVHWTIVKQLLSRGFKCSALDTSGQSCTEIAKKCPVLKDLLTKPLNIYEVPLVIPWKSTSKTHKYALAKVARRQECRQVTDSSFWYHQTYLQKGSFGLVFVGINEKDGREVAIKRTEKQRMHRPEDKREITSLTALADCEQVVRYLSFSEDQDFSYIVLELMEGNLTDYLGGTNYDAKKNISLCADVVKGLKYLHDQGIIHRDLKPSNILFKTFPKLCLKIADFGLSRFIDKCSTFATVYGSVAGTRCWIAPEVLKSSYKEHSMPSDVFSCGLLLHYILIVKKHAFSPVDCANKSELQIHLETEANVLRDNREGWGHSLFPEATDLITCMLDNVKTKRPTATEALAHPMFWPKKKKMEFLIAVANQPEIECPRAKRVPPLTPVEIDLEKSFSTIITEETWDHSGYVNMPIIHAEMKRKRKYDTSSVIELVRLIRNTHAHISEDKRPTAIRKLVLEDFVFLECFPNLVMEVFKCIKIHRWSDSREEIKYALDDKMTNKLKGKIHFIAVVIF</sequence>
<evidence type="ECO:0000256" key="1">
    <source>
        <dbReference type="ARBA" id="ARBA00022737"/>
    </source>
</evidence>
<dbReference type="InterPro" id="IPR010513">
    <property type="entry name" value="KEN_dom"/>
</dbReference>
<reference evidence="9" key="1">
    <citation type="submission" date="2025-08" db="UniProtKB">
        <authorList>
            <consortium name="RefSeq"/>
        </authorList>
    </citation>
    <scope>IDENTIFICATION</scope>
    <source>
        <tissue evidence="9">Tentacle</tissue>
    </source>
</reference>
<dbReference type="Pfam" id="PF00023">
    <property type="entry name" value="Ank"/>
    <property type="match status" value="1"/>
</dbReference>
<dbReference type="InterPro" id="IPR002110">
    <property type="entry name" value="Ankyrin_rpt"/>
</dbReference>
<dbReference type="SUPFAM" id="SSF48403">
    <property type="entry name" value="Ankyrin repeat"/>
    <property type="match status" value="6"/>
</dbReference>
<dbReference type="GO" id="GO:0006397">
    <property type="term" value="P:mRNA processing"/>
    <property type="evidence" value="ECO:0007669"/>
    <property type="project" value="InterPro"/>
</dbReference>
<dbReference type="PROSITE" id="PS51392">
    <property type="entry name" value="KEN"/>
    <property type="match status" value="1"/>
</dbReference>
<dbReference type="InterPro" id="IPR000719">
    <property type="entry name" value="Prot_kinase_dom"/>
</dbReference>
<dbReference type="InterPro" id="IPR011009">
    <property type="entry name" value="Kinase-like_dom_sf"/>
</dbReference>
<keyword evidence="8" id="KW-1185">Reference proteome</keyword>
<feature type="repeat" description="ANK" evidence="5">
    <location>
        <begin position="1238"/>
        <end position="1270"/>
    </location>
</feature>
<dbReference type="PROSITE" id="PS50011">
    <property type="entry name" value="PROTEIN_KINASE_DOM"/>
    <property type="match status" value="1"/>
</dbReference>
<dbReference type="GO" id="GO:0004540">
    <property type="term" value="F:RNA nuclease activity"/>
    <property type="evidence" value="ECO:0007669"/>
    <property type="project" value="InterPro"/>
</dbReference>
<dbReference type="OrthoDB" id="5986621at2759"/>
<evidence type="ECO:0000259" key="6">
    <source>
        <dbReference type="PROSITE" id="PS50011"/>
    </source>
</evidence>
<feature type="repeat" description="ANK" evidence="5">
    <location>
        <begin position="373"/>
        <end position="405"/>
    </location>
</feature>
<dbReference type="Proteomes" id="UP000515163">
    <property type="component" value="Unplaced"/>
</dbReference>
<dbReference type="GeneID" id="116287002"/>
<dbReference type="Pfam" id="PF00069">
    <property type="entry name" value="Pkinase"/>
    <property type="match status" value="1"/>
</dbReference>
<evidence type="ECO:0000256" key="3">
    <source>
        <dbReference type="ARBA" id="ARBA00022840"/>
    </source>
</evidence>
<keyword evidence="3" id="KW-0067">ATP-binding</keyword>
<dbReference type="GO" id="GO:0010468">
    <property type="term" value="P:regulation of gene expression"/>
    <property type="evidence" value="ECO:0007669"/>
    <property type="project" value="TreeGrafter"/>
</dbReference>
<dbReference type="InParanoid" id="A0A6P8H1C1"/>
<dbReference type="SMART" id="SM00220">
    <property type="entry name" value="S_TKc"/>
    <property type="match status" value="1"/>
</dbReference>
<dbReference type="Gene3D" id="1.10.510.10">
    <property type="entry name" value="Transferase(Phosphotransferase) domain 1"/>
    <property type="match status" value="1"/>
</dbReference>
<name>A0A6P8H1C1_ACTTE</name>
<dbReference type="InterPro" id="IPR038357">
    <property type="entry name" value="KEN_sf"/>
</dbReference>
<evidence type="ECO:0000256" key="5">
    <source>
        <dbReference type="PROSITE-ProRule" id="PRU00023"/>
    </source>
</evidence>
<dbReference type="GO" id="GO:0004672">
    <property type="term" value="F:protein kinase activity"/>
    <property type="evidence" value="ECO:0007669"/>
    <property type="project" value="InterPro"/>
</dbReference>
<dbReference type="Gene3D" id="1.20.1440.180">
    <property type="entry name" value="KEN domain"/>
    <property type="match status" value="1"/>
</dbReference>
<dbReference type="PROSITE" id="PS50297">
    <property type="entry name" value="ANK_REP_REGION"/>
    <property type="match status" value="11"/>
</dbReference>